<dbReference type="PANTHER" id="PTHR43807">
    <property type="entry name" value="FI04487P"/>
    <property type="match status" value="1"/>
</dbReference>
<dbReference type="InterPro" id="IPR015424">
    <property type="entry name" value="PyrdxlP-dep_Trfase"/>
</dbReference>
<keyword evidence="3" id="KW-0808">Transferase</keyword>
<dbReference type="KEGG" id="alkq:M9189_12715"/>
<dbReference type="InterPro" id="IPR004839">
    <property type="entry name" value="Aminotransferase_I/II_large"/>
</dbReference>
<comment type="cofactor">
    <cofactor evidence="1">
        <name>pyridoxal 5'-phosphate</name>
        <dbReference type="ChEBI" id="CHEBI:597326"/>
    </cofactor>
</comment>
<dbReference type="AlphaFoldDB" id="A0A9J6ZP75"/>
<dbReference type="PANTHER" id="PTHR43807:SF20">
    <property type="entry name" value="FI04487P"/>
    <property type="match status" value="1"/>
</dbReference>
<dbReference type="SUPFAM" id="SSF53383">
    <property type="entry name" value="PLP-dependent transferases"/>
    <property type="match status" value="1"/>
</dbReference>
<dbReference type="Proteomes" id="UP001056426">
    <property type="component" value="Chromosome"/>
</dbReference>
<keyword evidence="7" id="KW-1185">Reference proteome</keyword>
<dbReference type="Gene3D" id="3.90.1150.10">
    <property type="entry name" value="Aspartate Aminotransferase, domain 1"/>
    <property type="match status" value="1"/>
</dbReference>
<dbReference type="InterPro" id="IPR015421">
    <property type="entry name" value="PyrdxlP-dep_Trfase_major"/>
</dbReference>
<dbReference type="EMBL" id="CP098400">
    <property type="protein sequence ID" value="URW79706.1"/>
    <property type="molecule type" value="Genomic_DNA"/>
</dbReference>
<evidence type="ECO:0000256" key="3">
    <source>
        <dbReference type="ARBA" id="ARBA00022679"/>
    </source>
</evidence>
<accession>A0A9J6ZP75</accession>
<protein>
    <submittedName>
        <fullName evidence="6">Aminotransferase class I/II-fold pyridoxal phosphate-dependent enzyme</fullName>
    </submittedName>
</protein>
<evidence type="ECO:0000313" key="7">
    <source>
        <dbReference type="Proteomes" id="UP001056426"/>
    </source>
</evidence>
<dbReference type="GO" id="GO:0030170">
    <property type="term" value="F:pyridoxal phosphate binding"/>
    <property type="evidence" value="ECO:0007669"/>
    <property type="project" value="InterPro"/>
</dbReference>
<feature type="domain" description="Aminotransferase class I/classII large" evidence="5">
    <location>
        <begin position="46"/>
        <end position="375"/>
    </location>
</feature>
<dbReference type="CDD" id="cd00609">
    <property type="entry name" value="AAT_like"/>
    <property type="match status" value="1"/>
</dbReference>
<reference evidence="6" key="1">
    <citation type="submission" date="2022-05" db="EMBL/GenBank/DDBJ databases">
        <authorList>
            <person name="Sun X."/>
        </authorList>
    </citation>
    <scope>NUCLEOTIDE SEQUENCE</scope>
    <source>
        <strain evidence="6">Ai-910</strain>
    </source>
</reference>
<dbReference type="InterPro" id="IPR015422">
    <property type="entry name" value="PyrdxlP-dep_Trfase_small"/>
</dbReference>
<keyword evidence="2 6" id="KW-0032">Aminotransferase</keyword>
<evidence type="ECO:0000256" key="1">
    <source>
        <dbReference type="ARBA" id="ARBA00001933"/>
    </source>
</evidence>
<gene>
    <name evidence="6" type="ORF">M9189_12715</name>
</gene>
<evidence type="ECO:0000313" key="6">
    <source>
        <dbReference type="EMBL" id="URW79706.1"/>
    </source>
</evidence>
<dbReference type="Gene3D" id="3.40.640.10">
    <property type="entry name" value="Type I PLP-dependent aspartate aminotransferase-like (Major domain)"/>
    <property type="match status" value="1"/>
</dbReference>
<organism evidence="6 7">
    <name type="scientific">Xiashengella succiniciproducens</name>
    <dbReference type="NCBI Taxonomy" id="2949635"/>
    <lineage>
        <taxon>Bacteria</taxon>
        <taxon>Pseudomonadati</taxon>
        <taxon>Bacteroidota</taxon>
        <taxon>Bacteroidia</taxon>
        <taxon>Marinilabiliales</taxon>
        <taxon>Marinilabiliaceae</taxon>
        <taxon>Xiashengella</taxon>
    </lineage>
</organism>
<dbReference type="Pfam" id="PF00155">
    <property type="entry name" value="Aminotran_1_2"/>
    <property type="match status" value="1"/>
</dbReference>
<name>A0A9J6ZP75_9BACT</name>
<sequence length="379" mass="42672">MSIQRFFQGDSGFVVSLSEKARKIGGIDLAGSYLSDGPYQPSAELFRELDDDSIRTLIPPYGLPELREQIAMYLRSNYERTYDPSEEITITHGQTQALFACLLAFLGEDDEVIIFEPAAEYYLPIIQLCRANPVYVTLKEPDFHIDWDELTLAVNANTRMILINTPHSPTGMVMSELDMLRLQRLINGTRIIVVSDETYKDLVYDTAMHQSIAMFPKLADCGIVISSLNIGMGLMVQSGFCAAPAEMMKKIRKVLHFSDGGHFVPLQKAMTHMVPDRSRIGGLAAYYRKKKEYFVNAITERTRLTALNSLAGCFVLLDYSQVSTARDTDFASMLLEQYGIAVAPYSAFFHDKQKRNLIRINFARPNDELEKAVDILGCL</sequence>
<proteinExistence type="predicted"/>
<dbReference type="GO" id="GO:0005737">
    <property type="term" value="C:cytoplasm"/>
    <property type="evidence" value="ECO:0007669"/>
    <property type="project" value="TreeGrafter"/>
</dbReference>
<reference evidence="6" key="2">
    <citation type="submission" date="2022-06" db="EMBL/GenBank/DDBJ databases">
        <title>Xiashengella guii gen. nov. sp. nov., a bacterium isolated form anaerobic digestion tank.</title>
        <authorList>
            <person name="Huang H."/>
        </authorList>
    </citation>
    <scope>NUCLEOTIDE SEQUENCE</scope>
    <source>
        <strain evidence="6">Ai-910</strain>
    </source>
</reference>
<keyword evidence="4" id="KW-0663">Pyridoxal phosphate</keyword>
<evidence type="ECO:0000259" key="5">
    <source>
        <dbReference type="Pfam" id="PF00155"/>
    </source>
</evidence>
<dbReference type="GO" id="GO:0016212">
    <property type="term" value="F:kynurenine-oxoglutarate transaminase activity"/>
    <property type="evidence" value="ECO:0007669"/>
    <property type="project" value="TreeGrafter"/>
</dbReference>
<evidence type="ECO:0000256" key="2">
    <source>
        <dbReference type="ARBA" id="ARBA00022576"/>
    </source>
</evidence>
<dbReference type="RefSeq" id="WP_250723775.1">
    <property type="nucleotide sequence ID" value="NZ_CP098400.1"/>
</dbReference>
<evidence type="ECO:0000256" key="4">
    <source>
        <dbReference type="ARBA" id="ARBA00022898"/>
    </source>
</evidence>
<dbReference type="InterPro" id="IPR051326">
    <property type="entry name" value="Kynurenine-oxoglutarate_AT"/>
</dbReference>